<organism evidence="2 3">
    <name type="scientific">Spodoptera exigua</name>
    <name type="common">Beet armyworm</name>
    <name type="synonym">Noctua fulgens</name>
    <dbReference type="NCBI Taxonomy" id="7107"/>
    <lineage>
        <taxon>Eukaryota</taxon>
        <taxon>Metazoa</taxon>
        <taxon>Ecdysozoa</taxon>
        <taxon>Arthropoda</taxon>
        <taxon>Hexapoda</taxon>
        <taxon>Insecta</taxon>
        <taxon>Pterygota</taxon>
        <taxon>Neoptera</taxon>
        <taxon>Endopterygota</taxon>
        <taxon>Lepidoptera</taxon>
        <taxon>Glossata</taxon>
        <taxon>Ditrysia</taxon>
        <taxon>Noctuoidea</taxon>
        <taxon>Noctuidae</taxon>
        <taxon>Amphipyrinae</taxon>
        <taxon>Spodoptera</taxon>
    </lineage>
</organism>
<keyword evidence="1" id="KW-0732">Signal</keyword>
<name>A0A835GRS5_SPOEX</name>
<evidence type="ECO:0000313" key="2">
    <source>
        <dbReference type="EMBL" id="KAF9422102.1"/>
    </source>
</evidence>
<feature type="signal peptide" evidence="1">
    <location>
        <begin position="1"/>
        <end position="16"/>
    </location>
</feature>
<dbReference type="InterPro" id="IPR008660">
    <property type="entry name" value="L-fibroin"/>
</dbReference>
<proteinExistence type="predicted"/>
<keyword evidence="3" id="KW-1185">Reference proteome</keyword>
<dbReference type="Proteomes" id="UP000648187">
    <property type="component" value="Unassembled WGS sequence"/>
</dbReference>
<dbReference type="AlphaFoldDB" id="A0A835GRS5"/>
<dbReference type="Pfam" id="PF05849">
    <property type="entry name" value="L-fibroin"/>
    <property type="match status" value="1"/>
</dbReference>
<feature type="chain" id="PRO_5032998798" description="Fib-L" evidence="1">
    <location>
        <begin position="17"/>
        <end position="261"/>
    </location>
</feature>
<evidence type="ECO:0000313" key="3">
    <source>
        <dbReference type="Proteomes" id="UP000648187"/>
    </source>
</evidence>
<evidence type="ECO:0000256" key="1">
    <source>
        <dbReference type="SAM" id="SignalP"/>
    </source>
</evidence>
<evidence type="ECO:0008006" key="4">
    <source>
        <dbReference type="Google" id="ProtNLM"/>
    </source>
</evidence>
<comment type="caution">
    <text evidence="2">The sequence shown here is derived from an EMBL/GenBank/DDBJ whole genome shotgun (WGS) entry which is preliminary data.</text>
</comment>
<accession>A0A835GRS5</accession>
<gene>
    <name evidence="2" type="ORF">HW555_002123</name>
</gene>
<sequence length="261" mass="26693">MLPVVLVLLAATSALAAPGAYLNIISIDEAIPPKDSGRAVSAFRIDQATEIANQGEASAYLLTFEQIIKDLGNDSNKVSQALAAAQAIGYLGAVSSGVPGDSCAAADLINAVVAASRSGNNQAVRSATAKFVSYLSSLIDNIVELSVNSESMRFAVGPRGNCPAGGRNYQFEAAWDSILASAPASSVHLVNEQYCAAKRLYKGFSVVSNNAGAILTAVSLPSVNLAFQNVLPQAANFLAALPSGNAGSAASALKQALYNSV</sequence>
<reference evidence="2" key="1">
    <citation type="submission" date="2020-08" db="EMBL/GenBank/DDBJ databases">
        <title>Spodoptera exigua strain:BAW_Kor-Di-RS1 Genome sequencing and assembly.</title>
        <authorList>
            <person name="Kim J."/>
            <person name="Nam H.Y."/>
            <person name="Kwon M."/>
            <person name="Choi J.H."/>
            <person name="Cho S.R."/>
            <person name="Kim G.-H."/>
        </authorList>
    </citation>
    <scope>NUCLEOTIDE SEQUENCE</scope>
    <source>
        <strain evidence="2">BAW_Kor-Di-RS1</strain>
        <tissue evidence="2">Whole-body</tissue>
    </source>
</reference>
<dbReference type="EMBL" id="JACKWZ010000019">
    <property type="protein sequence ID" value="KAF9422102.1"/>
    <property type="molecule type" value="Genomic_DNA"/>
</dbReference>
<dbReference type="GO" id="GO:0005576">
    <property type="term" value="C:extracellular region"/>
    <property type="evidence" value="ECO:0007669"/>
    <property type="project" value="InterPro"/>
</dbReference>
<protein>
    <recommendedName>
        <fullName evidence="4">Fib-L</fullName>
    </recommendedName>
</protein>